<evidence type="ECO:0000313" key="1">
    <source>
        <dbReference type="Proteomes" id="UP000694924"/>
    </source>
</evidence>
<accession>A0ABM1HUZ7</accession>
<proteinExistence type="predicted"/>
<dbReference type="RefSeq" id="XP_015171784.1">
    <property type="nucleotide sequence ID" value="XM_015316298.1"/>
</dbReference>
<keyword evidence="1" id="KW-1185">Reference proteome</keyword>
<dbReference type="GeneID" id="107064047"/>
<protein>
    <submittedName>
        <fullName evidence="2">Uncharacterized protein LOC107064047 isoform X1</fullName>
    </submittedName>
</protein>
<reference evidence="2" key="1">
    <citation type="submission" date="2025-08" db="UniProtKB">
        <authorList>
            <consortium name="RefSeq"/>
        </authorList>
    </citation>
    <scope>IDENTIFICATION</scope>
    <source>
        <tissue evidence="2">Whole body</tissue>
    </source>
</reference>
<organism evidence="1 2">
    <name type="scientific">Polistes dominula</name>
    <name type="common">European paper wasp</name>
    <name type="synonym">Vespa dominula</name>
    <dbReference type="NCBI Taxonomy" id="743375"/>
    <lineage>
        <taxon>Eukaryota</taxon>
        <taxon>Metazoa</taxon>
        <taxon>Ecdysozoa</taxon>
        <taxon>Arthropoda</taxon>
        <taxon>Hexapoda</taxon>
        <taxon>Insecta</taxon>
        <taxon>Pterygota</taxon>
        <taxon>Neoptera</taxon>
        <taxon>Endopterygota</taxon>
        <taxon>Hymenoptera</taxon>
        <taxon>Apocrita</taxon>
        <taxon>Aculeata</taxon>
        <taxon>Vespoidea</taxon>
        <taxon>Vespidae</taxon>
        <taxon>Polistinae</taxon>
        <taxon>Polistini</taxon>
        <taxon>Polistes</taxon>
    </lineage>
</organism>
<dbReference type="Proteomes" id="UP000694924">
    <property type="component" value="Unplaced"/>
</dbReference>
<sequence length="120" mass="13617">MTKGPREQRRQKSRASGTRKVIIVDINQDWVDITPLAQVDPLRYRQDHGLVVMVQHRIIFNTENIGNNKDILTCISNNIKVVMVTIINHLKVIITDINKGMATRIDMAVIAEEIADGDDK</sequence>
<name>A0ABM1HUZ7_POLDO</name>
<evidence type="ECO:0000313" key="2">
    <source>
        <dbReference type="RefSeq" id="XP_015171784.1"/>
    </source>
</evidence>
<gene>
    <name evidence="2" type="primary">LOC107064047</name>
</gene>